<dbReference type="PANTHER" id="PTHR12684">
    <property type="entry name" value="PUTATIVE PHOSPHOTRANSFERASE"/>
    <property type="match status" value="1"/>
</dbReference>
<dbReference type="KEGG" id="ypac:CEW88_18870"/>
<dbReference type="PANTHER" id="PTHR12684:SF2">
    <property type="entry name" value="TRNA 2'-PHOSPHOTRANSFERASE 1"/>
    <property type="match status" value="1"/>
</dbReference>
<dbReference type="Gene3D" id="1.10.10.970">
    <property type="entry name" value="RNA 2'-phosphotransferase, Tpt1/KptA family, N-terminal domain"/>
    <property type="match status" value="1"/>
</dbReference>
<evidence type="ECO:0000313" key="2">
    <source>
        <dbReference type="Proteomes" id="UP000244915"/>
    </source>
</evidence>
<dbReference type="InterPro" id="IPR002745">
    <property type="entry name" value="Ptrans_KptA/Tpt1"/>
</dbReference>
<proteinExistence type="predicted"/>
<dbReference type="GO" id="GO:0008033">
    <property type="term" value="P:tRNA processing"/>
    <property type="evidence" value="ECO:0007669"/>
    <property type="project" value="TreeGrafter"/>
</dbReference>
<dbReference type="InterPro" id="IPR042080">
    <property type="entry name" value="RNA_2'-PTrans_N"/>
</dbReference>
<evidence type="ECO:0000313" key="1">
    <source>
        <dbReference type="EMBL" id="AWI85745.1"/>
    </source>
</evidence>
<dbReference type="Proteomes" id="UP000244915">
    <property type="component" value="Chromosome 2"/>
</dbReference>
<organism evidence="1 2">
    <name type="scientific">Alloyangia pacifica</name>
    <dbReference type="NCBI Taxonomy" id="311180"/>
    <lineage>
        <taxon>Bacteria</taxon>
        <taxon>Pseudomonadati</taxon>
        <taxon>Pseudomonadota</taxon>
        <taxon>Alphaproteobacteria</taxon>
        <taxon>Rhodobacterales</taxon>
        <taxon>Roseobacteraceae</taxon>
        <taxon>Alloyangia</taxon>
    </lineage>
</organism>
<protein>
    <submittedName>
        <fullName evidence="1">RNA--NAD 2'-phosphotransferase</fullName>
    </submittedName>
</protein>
<name>A0A2U8HLF8_9RHOB</name>
<dbReference type="SUPFAM" id="SSF56399">
    <property type="entry name" value="ADP-ribosylation"/>
    <property type="match status" value="1"/>
</dbReference>
<dbReference type="EMBL" id="CP022190">
    <property type="protein sequence ID" value="AWI85745.1"/>
    <property type="molecule type" value="Genomic_DNA"/>
</dbReference>
<dbReference type="OrthoDB" id="4537997at2"/>
<reference evidence="1 2" key="1">
    <citation type="submission" date="2017-06" db="EMBL/GenBank/DDBJ databases">
        <title>Yangia sp. YSBP01 complete genome sequence.</title>
        <authorList>
            <person name="Woo J.-H."/>
            <person name="Kim H.-S."/>
        </authorList>
    </citation>
    <scope>NUCLEOTIDE SEQUENCE [LARGE SCALE GENOMIC DNA]</scope>
    <source>
        <strain evidence="1 2">YSBP01</strain>
    </source>
</reference>
<dbReference type="Pfam" id="PF01885">
    <property type="entry name" value="PTS_2-RNA"/>
    <property type="match status" value="1"/>
</dbReference>
<keyword evidence="1" id="KW-0808">Transferase</keyword>
<sequence length="136" mass="15046">MLSRSLRHAPGLVGLNLAEGGWVLVDDLLRAVKMAGHRITADTLCQIVGEKDNQRFTLSGDGRRNRVTQGHSIAVDLKLVPVEPPAILFHGTTSANPDEILVLGFHPGQRCHAPKYRTTASKLWTRRKWNIHLKTG</sequence>
<gene>
    <name evidence="1" type="ORF">CEW88_18870</name>
</gene>
<accession>A0A2U8HLF8</accession>
<dbReference type="AlphaFoldDB" id="A0A2U8HLF8"/>
<dbReference type="GO" id="GO:0000215">
    <property type="term" value="F:tRNA 2'-phosphotransferase activity"/>
    <property type="evidence" value="ECO:0007669"/>
    <property type="project" value="TreeGrafter"/>
</dbReference>